<dbReference type="Gene3D" id="1.20.1560.10">
    <property type="entry name" value="ABC transporter type 1, transmembrane domain"/>
    <property type="match status" value="2"/>
</dbReference>
<dbReference type="EMBL" id="QXGD01000439">
    <property type="protein sequence ID" value="KAE9239635.1"/>
    <property type="molecule type" value="Genomic_DNA"/>
</dbReference>
<dbReference type="InterPro" id="IPR027417">
    <property type="entry name" value="P-loop_NTPase"/>
</dbReference>
<evidence type="ECO:0000313" key="14">
    <source>
        <dbReference type="EMBL" id="KAE8948159.1"/>
    </source>
</evidence>
<feature type="transmembrane region" description="Helical" evidence="11">
    <location>
        <begin position="114"/>
        <end position="135"/>
    </location>
</feature>
<feature type="transmembrane region" description="Helical" evidence="11">
    <location>
        <begin position="819"/>
        <end position="838"/>
    </location>
</feature>
<evidence type="ECO:0000313" key="24">
    <source>
        <dbReference type="Proteomes" id="UP000440732"/>
    </source>
</evidence>
<dbReference type="InterPro" id="IPR044726">
    <property type="entry name" value="ABCC_6TM_D2"/>
</dbReference>
<feature type="transmembrane region" description="Helical" evidence="11">
    <location>
        <begin position="253"/>
        <end position="273"/>
    </location>
</feature>
<dbReference type="InterPro" id="IPR003593">
    <property type="entry name" value="AAA+_ATPase"/>
</dbReference>
<dbReference type="EMBL" id="QXGF01000059">
    <property type="protein sequence ID" value="KAE8948159.1"/>
    <property type="molecule type" value="Genomic_DNA"/>
</dbReference>
<name>A0A6A3FR77_9STRA</name>
<dbReference type="PROSITE" id="PS50929">
    <property type="entry name" value="ABC_TM1F"/>
    <property type="match status" value="2"/>
</dbReference>
<dbReference type="GO" id="GO:0016887">
    <property type="term" value="F:ATP hydrolysis activity"/>
    <property type="evidence" value="ECO:0007669"/>
    <property type="project" value="InterPro"/>
</dbReference>
<dbReference type="Proteomes" id="UP000440367">
    <property type="component" value="Unassembled WGS sequence"/>
</dbReference>
<protein>
    <submittedName>
        <fullName evidence="14">Multidrug resistance-associated protein 1</fullName>
    </submittedName>
</protein>
<dbReference type="SUPFAM" id="SSF52540">
    <property type="entry name" value="P-loop containing nucleoside triphosphate hydrolases"/>
    <property type="match status" value="2"/>
</dbReference>
<dbReference type="Pfam" id="PF00005">
    <property type="entry name" value="ABC_tran"/>
    <property type="match status" value="2"/>
</dbReference>
<dbReference type="OrthoDB" id="6500128at2759"/>
<dbReference type="GO" id="GO:0005774">
    <property type="term" value="C:vacuolar membrane"/>
    <property type="evidence" value="ECO:0007669"/>
    <property type="project" value="UniProtKB-SubCell"/>
</dbReference>
<feature type="transmembrane region" description="Helical" evidence="11">
    <location>
        <begin position="340"/>
        <end position="360"/>
    </location>
</feature>
<dbReference type="FunFam" id="1.20.1560.10:FF:000063">
    <property type="entry name" value="Multidrug resistance protein ABC transporter"/>
    <property type="match status" value="1"/>
</dbReference>
<dbReference type="InterPro" id="IPR036640">
    <property type="entry name" value="ABC1_TM_sf"/>
</dbReference>
<keyword evidence="7" id="KW-0067">ATP-binding</keyword>
<keyword evidence="8 11" id="KW-1133">Transmembrane helix</keyword>
<feature type="region of interest" description="Disordered" evidence="10">
    <location>
        <begin position="1"/>
        <end position="24"/>
    </location>
</feature>
<sequence length="1268" mass="139744">MTVLADNAPLISPAPSTKQPHYSTFTSVNDQVDDTKHNAPSTTPGTASFRSRLFFSFANPMMSAGNTRQLDNDDLWELDHDNQSAAAFDKFVVHYERHDKSIVKAMATTYGGSLLLSALATLFTTACNVIAPAVLNHVVTAFAAPTIDLYDLSLWLGLFFASRLANAVVLPHVHYYVELVALRLTVSLKGLLFRKAMRRSIQSKGDDKAVDISNLFSSDVDNVLWAAFVINSVWVTPIQIVVVVFMLYDVIGVAAFAGLGVIVASVVAGFVIAKESGDTFEDVMKHKDNRMKTIKEVFNAIQIVKLNAWEDKFADKIHKLRTTELSAIKKFMYLGALNNFVLWGSPLVVSAVSFAVYAIVMEQALTAAKVFTAIALFNAIRDPLRDLPTAIQTCIQAKVSINRFTDYFALDEFNPDNVTRDDPMQPEDVALAIADGSFGWTKETALLNEVNLTVKRGDLVIVHGSVGSGKSSLCSAILGEMDKLAGNVFVRGRVAYYSQETWIQNMTIRENILFGLPFNKEKYSRVIAACGLLPDLKQFPGGDETEIGQKGVNLSGGQKARVCLARACYSDADILLLDSPLAAVDAIVQSQIFSDCICNLLGAKTVVLVTHSADIIASKAANMKVLVEDGKLTATRHEVALPRCCYTLSVSPRSVKNDVDHDQESSNTKEKDAGRLIDDEEREEGRVSKEVFTKYFNSLGGVKVCVFLFAVQTLWQGFQIGSDLWLSRWTGQKNGSYNHDEAAYNMKVYSLLGAGDAVMVFVRTATVAFVGLRASRHLFDNMTQSLLRAPLRFFDANPIGRIVNRYGDDMANVDSMIPFAFGGFLAMFFFTVCQLVTAVCTMKFLGVLIIPLVWMYVKIANFYLAPSREVSRLWKVSSSPVLSHVSQSEEGVVVIRAFGRDTIDRMITENFLRTDVNSKCWLADTVTQQWFELRMQLLGCGVIVLVVSGLVYLRDLLSPGIVGLAFTYALSVDTGLASLVQSWSWVEIQMVSPERILEYGSIPAEGSQRPLVIEPDASWPRSATVQFQDVVFSYKQGGKPVLKGLSFDIRNNEKIGIVGRTGAGKSSLTMALFRINELVSGRILIDGVGIATMPLRTLRSNLSIIPQSPVLFKGSLRAYVDPFDEFTDSDIWSALEKVDMKTQVSALEGQLAFELSENGDNFSVGERQMLCMARALLTRSRIVVMDEATASIDHATEKKLQEMIKRDFQNATVLTIAHRLATVLDSDRIMVLSDGRVVEFDSPRNLVKDGSGVFHELAKEGGYLNQIL</sequence>
<dbReference type="EMBL" id="QXGB01000054">
    <property type="protein sequence ID" value="KAE9233986.1"/>
    <property type="molecule type" value="Genomic_DNA"/>
</dbReference>
<dbReference type="EMBL" id="QXGA01000223">
    <property type="protein sequence ID" value="KAE9149758.1"/>
    <property type="molecule type" value="Genomic_DNA"/>
</dbReference>
<keyword evidence="6" id="KW-0547">Nucleotide-binding</keyword>
<dbReference type="GO" id="GO:0140359">
    <property type="term" value="F:ABC-type transporter activity"/>
    <property type="evidence" value="ECO:0007669"/>
    <property type="project" value="InterPro"/>
</dbReference>
<evidence type="ECO:0000313" key="17">
    <source>
        <dbReference type="EMBL" id="KAE9233986.1"/>
    </source>
</evidence>
<keyword evidence="5" id="KW-0677">Repeat</keyword>
<dbReference type="CDD" id="cd18580">
    <property type="entry name" value="ABC_6TM_ABCC_D2"/>
    <property type="match status" value="1"/>
</dbReference>
<evidence type="ECO:0000256" key="10">
    <source>
        <dbReference type="SAM" id="MobiDB-lite"/>
    </source>
</evidence>
<dbReference type="CDD" id="cd03250">
    <property type="entry name" value="ABCC_MRP_domain1"/>
    <property type="match status" value="1"/>
</dbReference>
<dbReference type="InterPro" id="IPR011527">
    <property type="entry name" value="ABC1_TM_dom"/>
</dbReference>
<dbReference type="PANTHER" id="PTHR24223">
    <property type="entry name" value="ATP-BINDING CASSETTE SUB-FAMILY C"/>
    <property type="match status" value="1"/>
</dbReference>
<dbReference type="Proteomes" id="UP000429523">
    <property type="component" value="Unassembled WGS sequence"/>
</dbReference>
<dbReference type="InterPro" id="IPR044746">
    <property type="entry name" value="ABCC_6TM_D1"/>
</dbReference>
<gene>
    <name evidence="19" type="ORF">PF001_g6013</name>
    <name evidence="18" type="ORF">PF002_g10175</name>
    <name evidence="17" type="ORF">PF005_g2100</name>
    <name evidence="16" type="ORF">PF006_g5790</name>
    <name evidence="15" type="ORF">PF007_g2104</name>
    <name evidence="14" type="ORF">PF009_g2263</name>
</gene>
<comment type="similarity">
    <text evidence="2">Belongs to the ABC transporter superfamily. ABCC family. Conjugate transporter (TC 3.A.1.208) subfamily.</text>
</comment>
<feature type="compositionally biased region" description="Polar residues" evidence="10">
    <location>
        <begin position="14"/>
        <end position="24"/>
    </location>
</feature>
<dbReference type="InterPro" id="IPR050173">
    <property type="entry name" value="ABC_transporter_C-like"/>
</dbReference>
<evidence type="ECO:0000259" key="12">
    <source>
        <dbReference type="PROSITE" id="PS50893"/>
    </source>
</evidence>
<evidence type="ECO:0000313" key="23">
    <source>
        <dbReference type="Proteomes" id="UP000440367"/>
    </source>
</evidence>
<dbReference type="InterPro" id="IPR003439">
    <property type="entry name" value="ABC_transporter-like_ATP-bd"/>
</dbReference>
<dbReference type="FunFam" id="1.20.1560.10:FF:000362">
    <property type="entry name" value="Uncharacterized protein"/>
    <property type="match status" value="1"/>
</dbReference>
<dbReference type="FunFam" id="3.40.50.300:FF:000610">
    <property type="entry name" value="Multidrug resistance-associated ABC transporter"/>
    <property type="match status" value="1"/>
</dbReference>
<organism evidence="14 20">
    <name type="scientific">Phytophthora fragariae</name>
    <dbReference type="NCBI Taxonomy" id="53985"/>
    <lineage>
        <taxon>Eukaryota</taxon>
        <taxon>Sar</taxon>
        <taxon>Stramenopiles</taxon>
        <taxon>Oomycota</taxon>
        <taxon>Peronosporomycetes</taxon>
        <taxon>Peronosporales</taxon>
        <taxon>Peronosporaceae</taxon>
        <taxon>Phytophthora</taxon>
    </lineage>
</organism>
<dbReference type="CDD" id="cd18579">
    <property type="entry name" value="ABC_6TM_ABCC_D1"/>
    <property type="match status" value="1"/>
</dbReference>
<evidence type="ECO:0000256" key="2">
    <source>
        <dbReference type="ARBA" id="ARBA00009726"/>
    </source>
</evidence>
<evidence type="ECO:0000256" key="11">
    <source>
        <dbReference type="SAM" id="Phobius"/>
    </source>
</evidence>
<dbReference type="SUPFAM" id="SSF90123">
    <property type="entry name" value="ABC transporter transmembrane region"/>
    <property type="match status" value="2"/>
</dbReference>
<evidence type="ECO:0000256" key="7">
    <source>
        <dbReference type="ARBA" id="ARBA00022840"/>
    </source>
</evidence>
<feature type="transmembrane region" description="Helical" evidence="11">
    <location>
        <begin position="748"/>
        <end position="772"/>
    </location>
</feature>
<feature type="transmembrane region" description="Helical" evidence="11">
    <location>
        <begin position="844"/>
        <end position="865"/>
    </location>
</feature>
<feature type="domain" description="ABC transmembrane type-1" evidence="13">
    <location>
        <begin position="115"/>
        <end position="396"/>
    </location>
</feature>
<evidence type="ECO:0000259" key="13">
    <source>
        <dbReference type="PROSITE" id="PS50929"/>
    </source>
</evidence>
<evidence type="ECO:0000256" key="3">
    <source>
        <dbReference type="ARBA" id="ARBA00022448"/>
    </source>
</evidence>
<dbReference type="EMBL" id="QXGE01000233">
    <property type="protein sequence ID" value="KAE9319207.1"/>
    <property type="molecule type" value="Genomic_DNA"/>
</dbReference>
<dbReference type="PROSITE" id="PS50893">
    <property type="entry name" value="ABC_TRANSPORTER_2"/>
    <property type="match status" value="2"/>
</dbReference>
<dbReference type="EMBL" id="QXFZ01000055">
    <property type="protein sequence ID" value="KAE9136653.1"/>
    <property type="molecule type" value="Genomic_DNA"/>
</dbReference>
<dbReference type="GO" id="GO:0005524">
    <property type="term" value="F:ATP binding"/>
    <property type="evidence" value="ECO:0007669"/>
    <property type="project" value="UniProtKB-KW"/>
</dbReference>
<dbReference type="SMART" id="SM00382">
    <property type="entry name" value="AAA"/>
    <property type="match status" value="2"/>
</dbReference>
<evidence type="ECO:0000313" key="18">
    <source>
        <dbReference type="EMBL" id="KAE9239635.1"/>
    </source>
</evidence>
<accession>A0A6A3FR77</accession>
<evidence type="ECO:0000256" key="9">
    <source>
        <dbReference type="ARBA" id="ARBA00023136"/>
    </source>
</evidence>
<comment type="caution">
    <text evidence="14">The sequence shown here is derived from an EMBL/GenBank/DDBJ whole genome shotgun (WGS) entry which is preliminary data.</text>
</comment>
<evidence type="ECO:0000256" key="6">
    <source>
        <dbReference type="ARBA" id="ARBA00022741"/>
    </source>
</evidence>
<dbReference type="AlphaFoldDB" id="A0A6A3FR77"/>
<dbReference type="PANTHER" id="PTHR24223:SF443">
    <property type="entry name" value="MULTIDRUG-RESISTANCE LIKE PROTEIN 1, ISOFORM I"/>
    <property type="match status" value="1"/>
</dbReference>
<dbReference type="CDD" id="cd03244">
    <property type="entry name" value="ABCC_MRP_domain2"/>
    <property type="match status" value="1"/>
</dbReference>
<evidence type="ECO:0000313" key="25">
    <source>
        <dbReference type="Proteomes" id="UP000441208"/>
    </source>
</evidence>
<feature type="domain" description="ABC transporter" evidence="12">
    <location>
        <begin position="424"/>
        <end position="654"/>
    </location>
</feature>
<dbReference type="Pfam" id="PF00664">
    <property type="entry name" value="ABC_membrane"/>
    <property type="match status" value="2"/>
</dbReference>
<feature type="domain" description="ABC transmembrane type-1" evidence="13">
    <location>
        <begin position="706"/>
        <end position="984"/>
    </location>
</feature>
<evidence type="ECO:0000256" key="5">
    <source>
        <dbReference type="ARBA" id="ARBA00022737"/>
    </source>
</evidence>
<evidence type="ECO:0000256" key="1">
    <source>
        <dbReference type="ARBA" id="ARBA00004128"/>
    </source>
</evidence>
<dbReference type="Proteomes" id="UP000433483">
    <property type="component" value="Unassembled WGS sequence"/>
</dbReference>
<reference evidence="20 21" key="1">
    <citation type="submission" date="2018-08" db="EMBL/GenBank/DDBJ databases">
        <title>Genomic investigation of the strawberry pathogen Phytophthora fragariae indicates pathogenicity is determined by transcriptional variation in three key races.</title>
        <authorList>
            <person name="Adams T.M."/>
            <person name="Armitage A.D."/>
            <person name="Sobczyk M.K."/>
            <person name="Bates H.J."/>
            <person name="Dunwell J.M."/>
            <person name="Nellist C.F."/>
            <person name="Harrison R.J."/>
        </authorList>
    </citation>
    <scope>NUCLEOTIDE SEQUENCE [LARGE SCALE GENOMIC DNA]</scope>
    <source>
        <strain evidence="19 22">A4</strain>
        <strain evidence="18 23">BC-1</strain>
        <strain evidence="17 21">NOV-27</strain>
        <strain evidence="16 24">NOV-5</strain>
        <strain evidence="15 25">NOV-71</strain>
        <strain evidence="14 20">NOV-9</strain>
    </source>
</reference>
<dbReference type="FunFam" id="3.40.50.300:FF:003776">
    <property type="entry name" value="Uncharacterized protein"/>
    <property type="match status" value="1"/>
</dbReference>
<dbReference type="PROSITE" id="PS00211">
    <property type="entry name" value="ABC_TRANSPORTER_1"/>
    <property type="match status" value="1"/>
</dbReference>
<keyword evidence="3" id="KW-0813">Transport</keyword>
<evidence type="ECO:0000256" key="8">
    <source>
        <dbReference type="ARBA" id="ARBA00022989"/>
    </source>
</evidence>
<dbReference type="Proteomes" id="UP000441208">
    <property type="component" value="Unassembled WGS sequence"/>
</dbReference>
<evidence type="ECO:0000313" key="20">
    <source>
        <dbReference type="Proteomes" id="UP000429523"/>
    </source>
</evidence>
<proteinExistence type="inferred from homology"/>
<evidence type="ECO:0000313" key="15">
    <source>
        <dbReference type="EMBL" id="KAE9136653.1"/>
    </source>
</evidence>
<keyword evidence="21" id="KW-1185">Reference proteome</keyword>
<evidence type="ECO:0000256" key="4">
    <source>
        <dbReference type="ARBA" id="ARBA00022692"/>
    </source>
</evidence>
<keyword evidence="9 11" id="KW-0472">Membrane</keyword>
<dbReference type="Gene3D" id="3.40.50.300">
    <property type="entry name" value="P-loop containing nucleotide triphosphate hydrolases"/>
    <property type="match status" value="2"/>
</dbReference>
<keyword evidence="4 11" id="KW-0812">Transmembrane</keyword>
<evidence type="ECO:0000313" key="16">
    <source>
        <dbReference type="EMBL" id="KAE9149758.1"/>
    </source>
</evidence>
<evidence type="ECO:0000313" key="19">
    <source>
        <dbReference type="EMBL" id="KAE9319207.1"/>
    </source>
</evidence>
<feature type="region of interest" description="Disordered" evidence="10">
    <location>
        <begin position="656"/>
        <end position="680"/>
    </location>
</feature>
<evidence type="ECO:0000313" key="22">
    <source>
        <dbReference type="Proteomes" id="UP000437068"/>
    </source>
</evidence>
<dbReference type="InterPro" id="IPR017871">
    <property type="entry name" value="ABC_transporter-like_CS"/>
</dbReference>
<dbReference type="Proteomes" id="UP000440732">
    <property type="component" value="Unassembled WGS sequence"/>
</dbReference>
<dbReference type="Proteomes" id="UP000437068">
    <property type="component" value="Unassembled WGS sequence"/>
</dbReference>
<feature type="domain" description="ABC transporter" evidence="12">
    <location>
        <begin position="1025"/>
        <end position="1259"/>
    </location>
</feature>
<feature type="transmembrane region" description="Helical" evidence="11">
    <location>
        <begin position="223"/>
        <end position="246"/>
    </location>
</feature>
<comment type="subcellular location">
    <subcellularLocation>
        <location evidence="1">Vacuole membrane</location>
        <topology evidence="1">Multi-pass membrane protein</topology>
    </subcellularLocation>
</comment>
<evidence type="ECO:0000313" key="21">
    <source>
        <dbReference type="Proteomes" id="UP000433483"/>
    </source>
</evidence>